<feature type="chain" id="PRO_5047319666" description="Lipocalin-like domain-containing protein" evidence="1">
    <location>
        <begin position="35"/>
        <end position="165"/>
    </location>
</feature>
<dbReference type="Proteomes" id="UP001501175">
    <property type="component" value="Unassembled WGS sequence"/>
</dbReference>
<keyword evidence="1" id="KW-0732">Signal</keyword>
<evidence type="ECO:0000313" key="3">
    <source>
        <dbReference type="Proteomes" id="UP001501175"/>
    </source>
</evidence>
<feature type="signal peptide" evidence="1">
    <location>
        <begin position="1"/>
        <end position="34"/>
    </location>
</feature>
<comment type="caution">
    <text evidence="2">The sequence shown here is derived from an EMBL/GenBank/DDBJ whole genome shotgun (WGS) entry which is preliminary data.</text>
</comment>
<accession>A0ABP8MN70</accession>
<name>A0ABP8MN70_9BACT</name>
<evidence type="ECO:0000313" key="2">
    <source>
        <dbReference type="EMBL" id="GAA4451756.1"/>
    </source>
</evidence>
<gene>
    <name evidence="2" type="ORF">GCM10023189_14070</name>
</gene>
<reference evidence="3" key="1">
    <citation type="journal article" date="2019" name="Int. J. Syst. Evol. Microbiol.">
        <title>The Global Catalogue of Microorganisms (GCM) 10K type strain sequencing project: providing services to taxonomists for standard genome sequencing and annotation.</title>
        <authorList>
            <consortium name="The Broad Institute Genomics Platform"/>
            <consortium name="The Broad Institute Genome Sequencing Center for Infectious Disease"/>
            <person name="Wu L."/>
            <person name="Ma J."/>
        </authorList>
    </citation>
    <scope>NUCLEOTIDE SEQUENCE [LARGE SCALE GENOMIC DNA]</scope>
    <source>
        <strain evidence="3">JCM 17927</strain>
    </source>
</reference>
<proteinExistence type="predicted"/>
<keyword evidence="3" id="KW-1185">Reference proteome</keyword>
<sequence length="165" mass="18085">MKLYTTPLHTIRSMQKSLLALVITFVVCSSLALAQDKPSVNGTWKLNQAKSKFTGGGPDNITIVLNQQGQALTEQLTVGTPNGDEKMDMKYTLDGQESTNSMGPNQIKSTANWNGNDLVINWSMGDAGYFNRKINVSEDGKVMTIVVSRKMQGPEETETVVLDKQ</sequence>
<protein>
    <recommendedName>
        <fullName evidence="4">Lipocalin-like domain-containing protein</fullName>
    </recommendedName>
</protein>
<evidence type="ECO:0008006" key="4">
    <source>
        <dbReference type="Google" id="ProtNLM"/>
    </source>
</evidence>
<evidence type="ECO:0000256" key="1">
    <source>
        <dbReference type="SAM" id="SignalP"/>
    </source>
</evidence>
<organism evidence="2 3">
    <name type="scientific">Nibrella saemangeumensis</name>
    <dbReference type="NCBI Taxonomy" id="1084526"/>
    <lineage>
        <taxon>Bacteria</taxon>
        <taxon>Pseudomonadati</taxon>
        <taxon>Bacteroidota</taxon>
        <taxon>Cytophagia</taxon>
        <taxon>Cytophagales</taxon>
        <taxon>Spirosomataceae</taxon>
        <taxon>Nibrella</taxon>
    </lineage>
</organism>
<dbReference type="EMBL" id="BAABHD010000021">
    <property type="protein sequence ID" value="GAA4451756.1"/>
    <property type="molecule type" value="Genomic_DNA"/>
</dbReference>
<dbReference type="RefSeq" id="WP_345241968.1">
    <property type="nucleotide sequence ID" value="NZ_BAABHD010000021.1"/>
</dbReference>